<dbReference type="EMBL" id="JANGCH010000003">
    <property type="protein sequence ID" value="MCQ5121365.1"/>
    <property type="molecule type" value="Genomic_DNA"/>
</dbReference>
<keyword evidence="3" id="KW-1185">Reference proteome</keyword>
<evidence type="ECO:0000256" key="1">
    <source>
        <dbReference type="SAM" id="SignalP"/>
    </source>
</evidence>
<reference evidence="2 3" key="1">
    <citation type="submission" date="2022-06" db="EMBL/GenBank/DDBJ databases">
        <title>Isolation of gut microbiota from human fecal samples.</title>
        <authorList>
            <person name="Pamer E.G."/>
            <person name="Barat B."/>
            <person name="Waligurski E."/>
            <person name="Medina S."/>
            <person name="Paddock L."/>
            <person name="Mostad J."/>
        </authorList>
    </citation>
    <scope>NUCLEOTIDE SEQUENCE [LARGE SCALE GENOMIC DNA]</scope>
    <source>
        <strain evidence="2 3">DFI.6.1</strain>
    </source>
</reference>
<feature type="signal peptide" evidence="1">
    <location>
        <begin position="1"/>
        <end position="20"/>
    </location>
</feature>
<evidence type="ECO:0008006" key="4">
    <source>
        <dbReference type="Google" id="ProtNLM"/>
    </source>
</evidence>
<organism evidence="2 3">
    <name type="scientific">Massilicoli timonensis</name>
    <dbReference type="NCBI Taxonomy" id="2015901"/>
    <lineage>
        <taxon>Bacteria</taxon>
        <taxon>Bacillati</taxon>
        <taxon>Bacillota</taxon>
        <taxon>Erysipelotrichia</taxon>
        <taxon>Erysipelotrichales</taxon>
        <taxon>Erysipelotrichaceae</taxon>
        <taxon>Massilicoli</taxon>
    </lineage>
</organism>
<dbReference type="PROSITE" id="PS51257">
    <property type="entry name" value="PROKAR_LIPOPROTEIN"/>
    <property type="match status" value="1"/>
</dbReference>
<dbReference type="RefSeq" id="WP_256197513.1">
    <property type="nucleotide sequence ID" value="NZ_JANGCH010000003.1"/>
</dbReference>
<gene>
    <name evidence="2" type="ORF">NE663_03720</name>
</gene>
<evidence type="ECO:0000313" key="2">
    <source>
        <dbReference type="EMBL" id="MCQ5121365.1"/>
    </source>
</evidence>
<dbReference type="Proteomes" id="UP001524435">
    <property type="component" value="Unassembled WGS sequence"/>
</dbReference>
<name>A0ABT1SJT9_9FIRM</name>
<protein>
    <recommendedName>
        <fullName evidence="4">Lipoprotein</fullName>
    </recommendedName>
</protein>
<keyword evidence="1" id="KW-0732">Signal</keyword>
<feature type="chain" id="PRO_5045839069" description="Lipoprotein" evidence="1">
    <location>
        <begin position="21"/>
        <end position="253"/>
    </location>
</feature>
<comment type="caution">
    <text evidence="2">The sequence shown here is derived from an EMBL/GenBank/DDBJ whole genome shotgun (WGS) entry which is preliminary data.</text>
</comment>
<evidence type="ECO:0000313" key="3">
    <source>
        <dbReference type="Proteomes" id="UP001524435"/>
    </source>
</evidence>
<accession>A0ABT1SJT9</accession>
<proteinExistence type="predicted"/>
<sequence length="253" mass="28808">MKKFWIIFCAVFLLFGCTSKAPKKSDAQGSDLLEEAMQEEAKEPEDVIYDAWQKTRTVKSYDVSYSWEATPANEFYKYSKTTFEGTVSDAENGVLEGYYYNEMLVNDNVDPSTKRGDLITEGPITQKAGENAILPAEYNGGYEYSPGNMNIFLVTPHLFLGISDQGEGLLEYSLQEEESENGTRYVLHVVENKKYDDGKPEFQQTADCIYEVNKEGYLVFYKQTSVAPFFTLDNQLADRNHMIVEQCTFSNLK</sequence>